<evidence type="ECO:0000256" key="1">
    <source>
        <dbReference type="SAM" id="Coils"/>
    </source>
</evidence>
<keyword evidence="1" id="KW-0175">Coiled coil</keyword>
<keyword evidence="4" id="KW-1185">Reference proteome</keyword>
<keyword evidence="2" id="KW-1133">Transmembrane helix</keyword>
<dbReference type="GO" id="GO:0004713">
    <property type="term" value="F:protein tyrosine kinase activity"/>
    <property type="evidence" value="ECO:0007669"/>
    <property type="project" value="TreeGrafter"/>
</dbReference>
<reference evidence="3" key="1">
    <citation type="submission" date="2022-02" db="EMBL/GenBank/DDBJ databases">
        <title>Acinetobacter A3.8 sp. nov., isolated from Sediment (Zhairuo Island).</title>
        <authorList>
            <person name="Zheng K."/>
        </authorList>
    </citation>
    <scope>NUCLEOTIDE SEQUENCE</scope>
    <source>
        <strain evidence="3">A3.8</strain>
    </source>
</reference>
<accession>A0A9X1WV53</accession>
<evidence type="ECO:0000313" key="3">
    <source>
        <dbReference type="EMBL" id="MCJ8145814.1"/>
    </source>
</evidence>
<feature type="coiled-coil region" evidence="1">
    <location>
        <begin position="178"/>
        <end position="270"/>
    </location>
</feature>
<dbReference type="Proteomes" id="UP001139701">
    <property type="component" value="Unassembled WGS sequence"/>
</dbReference>
<name>A0A9X1WV53_9GAMM</name>
<proteinExistence type="predicted"/>
<comment type="caution">
    <text evidence="3">The sequence shown here is derived from an EMBL/GenBank/DDBJ whole genome shotgun (WGS) entry which is preliminary data.</text>
</comment>
<dbReference type="EMBL" id="JAKUML010000003">
    <property type="protein sequence ID" value="MCJ8145814.1"/>
    <property type="molecule type" value="Genomic_DNA"/>
</dbReference>
<dbReference type="PANTHER" id="PTHR32309:SF13">
    <property type="entry name" value="FERRIC ENTEROBACTIN TRANSPORT PROTEIN FEPE"/>
    <property type="match status" value="1"/>
</dbReference>
<dbReference type="AlphaFoldDB" id="A0A9X1WV53"/>
<evidence type="ECO:0000313" key="4">
    <source>
        <dbReference type="Proteomes" id="UP001139701"/>
    </source>
</evidence>
<gene>
    <name evidence="3" type="ORF">MKI79_02625</name>
</gene>
<dbReference type="RefSeq" id="WP_241570513.1">
    <property type="nucleotide sequence ID" value="NZ_JAKUML010000003.1"/>
</dbReference>
<feature type="transmembrane region" description="Helical" evidence="2">
    <location>
        <begin position="12"/>
        <end position="33"/>
    </location>
</feature>
<organism evidence="3 4">
    <name type="scientific">Acinetobacter sedimenti</name>
    <dbReference type="NCBI Taxonomy" id="2919922"/>
    <lineage>
        <taxon>Bacteria</taxon>
        <taxon>Pseudomonadati</taxon>
        <taxon>Pseudomonadota</taxon>
        <taxon>Gammaproteobacteria</taxon>
        <taxon>Moraxellales</taxon>
        <taxon>Moraxellaceae</taxon>
        <taxon>Acinetobacter</taxon>
    </lineage>
</organism>
<dbReference type="InterPro" id="IPR050445">
    <property type="entry name" value="Bact_polysacc_biosynth/exp"/>
</dbReference>
<keyword evidence="2" id="KW-0812">Transmembrane</keyword>
<sequence length="369" mass="41720">MRWVNNNRSALQAYLLMVVIPLIVIVLYLLFFAQNRYLTDATVIVKQVGEINTDASSTGLGALLGVSNTSIEDSQYLKEFIQSRDLVEKLDREMDLRAAFQGDGVDPVFELPEDASKEELVEYYNKRVKVNLDEQTNLLHISTEGFSPKFSLRLNQRILAESEAFINDISQDVAKDQLVFATDQLNEALENLTQSREALISYQNENQMFDPLAQAQAVAQIAAQLESNLAQLRTEERTLLSYLNPTAPQVVALRSQIKSVEKQIQDEKSRLTSPSNSAKLNRSAADFEGLKAQVEFNTDLYKLALGSLEKARLEAARKLKNVIVITSPRLAQDARYPRVWYITFSAFLLLNLLFGIVMLVRSVIREHKE</sequence>
<protein>
    <submittedName>
        <fullName evidence="3">Capsule biosynthesis protein</fullName>
    </submittedName>
</protein>
<dbReference type="GO" id="GO:0005886">
    <property type="term" value="C:plasma membrane"/>
    <property type="evidence" value="ECO:0007669"/>
    <property type="project" value="TreeGrafter"/>
</dbReference>
<keyword evidence="2" id="KW-0472">Membrane</keyword>
<dbReference type="PANTHER" id="PTHR32309">
    <property type="entry name" value="TYROSINE-PROTEIN KINASE"/>
    <property type="match status" value="1"/>
</dbReference>
<evidence type="ECO:0000256" key="2">
    <source>
        <dbReference type="SAM" id="Phobius"/>
    </source>
</evidence>
<feature type="transmembrane region" description="Helical" evidence="2">
    <location>
        <begin position="339"/>
        <end position="360"/>
    </location>
</feature>